<organism evidence="2 3">
    <name type="scientific">Comamonas flocculans</name>
    <dbReference type="NCBI Taxonomy" id="2597701"/>
    <lineage>
        <taxon>Bacteria</taxon>
        <taxon>Pseudomonadati</taxon>
        <taxon>Pseudomonadota</taxon>
        <taxon>Betaproteobacteria</taxon>
        <taxon>Burkholderiales</taxon>
        <taxon>Comamonadaceae</taxon>
        <taxon>Comamonas</taxon>
    </lineage>
</organism>
<protein>
    <recommendedName>
        <fullName evidence="4">Lipoprotein</fullName>
    </recommendedName>
</protein>
<accession>A0A5B8S1Q3</accession>
<proteinExistence type="predicted"/>
<dbReference type="OrthoDB" id="5422230at2"/>
<reference evidence="2 3" key="1">
    <citation type="submission" date="2019-07" db="EMBL/GenBank/DDBJ databases">
        <title>Complete genome sequence of Comamonas sp. NLF 7-7 isolated from livestock.</title>
        <authorList>
            <person name="Kim D.H."/>
            <person name="Kim J.G."/>
        </authorList>
    </citation>
    <scope>NUCLEOTIDE SEQUENCE [LARGE SCALE GENOMIC DNA]</scope>
    <source>
        <strain evidence="2 3">NLF 7-7</strain>
    </source>
</reference>
<feature type="chain" id="PRO_5023114513" description="Lipoprotein" evidence="1">
    <location>
        <begin position="22"/>
        <end position="243"/>
    </location>
</feature>
<evidence type="ECO:0000256" key="1">
    <source>
        <dbReference type="SAM" id="SignalP"/>
    </source>
</evidence>
<keyword evidence="3" id="KW-1185">Reference proteome</keyword>
<dbReference type="PROSITE" id="PS51257">
    <property type="entry name" value="PROKAR_LIPOPROTEIN"/>
    <property type="match status" value="1"/>
</dbReference>
<keyword evidence="1" id="KW-0732">Signal</keyword>
<evidence type="ECO:0000313" key="2">
    <source>
        <dbReference type="EMBL" id="QEA14607.1"/>
    </source>
</evidence>
<feature type="signal peptide" evidence="1">
    <location>
        <begin position="1"/>
        <end position="21"/>
    </location>
</feature>
<gene>
    <name evidence="2" type="ORF">FOZ74_13815</name>
</gene>
<dbReference type="EMBL" id="CP042344">
    <property type="protein sequence ID" value="QEA14607.1"/>
    <property type="molecule type" value="Genomic_DNA"/>
</dbReference>
<evidence type="ECO:0000313" key="3">
    <source>
        <dbReference type="Proteomes" id="UP000321199"/>
    </source>
</evidence>
<dbReference type="Proteomes" id="UP000321199">
    <property type="component" value="Chromosome"/>
</dbReference>
<sequence length="243" mass="25646">MRPFAHRLRLAALLLALAAVAGCSTLDVPRADNYPASGQKKARALHHWDVLARDVARRVAEEIASWPPGEHPIEVGAAGASSFNQGFVKLLRVHLLEQGVALSDGPAAVRLEVQTQVVQHGSSDQLNSPVPLPLTVLGAGVGVLYDWQTHYADRHLLPGVATGAGLGLGLALDLARYHTQGAAAGGPTRTEVLVSTWLKSGGQLLAGSADMYYIERADAPLYLDEAPPPPPAPPAKVWKVVTP</sequence>
<dbReference type="AlphaFoldDB" id="A0A5B8S1Q3"/>
<dbReference type="KEGG" id="cof:FOZ74_13815"/>
<evidence type="ECO:0008006" key="4">
    <source>
        <dbReference type="Google" id="ProtNLM"/>
    </source>
</evidence>
<name>A0A5B8S1Q3_9BURK</name>